<name>K6HFH5_9BACT</name>
<dbReference type="PATRIC" id="fig|1206767.3.peg.28"/>
<accession>K6HFH5</accession>
<dbReference type="Proteomes" id="UP000006272">
    <property type="component" value="Unassembled WGS sequence"/>
</dbReference>
<proteinExistence type="predicted"/>
<gene>
    <name evidence="1" type="ORF">B193_0042</name>
</gene>
<comment type="caution">
    <text evidence="1">The sequence shown here is derived from an EMBL/GenBank/DDBJ whole genome shotgun (WGS) entry which is preliminary data.</text>
</comment>
<dbReference type="AlphaFoldDB" id="K6HFH5"/>
<protein>
    <submittedName>
        <fullName evidence="1">Uncharacterized protein</fullName>
    </submittedName>
</protein>
<reference evidence="1 2" key="1">
    <citation type="submission" date="2012-07" db="EMBL/GenBank/DDBJ databases">
        <title>Draft genome sequence of Desulfovibrio magneticus str. Maddingley MBC34 obtained from a metagenomic sequence of a methanogenic enrichment isolated from coal-seam formation water in Victoria, Australia.</title>
        <authorList>
            <person name="Greenfield P."/>
            <person name="Hendry P."/>
            <person name="Li D."/>
            <person name="Rosewarne C.P."/>
            <person name="Tran-Dinh N."/>
            <person name="Elbourne L.D.H."/>
            <person name="Paulsen I.T."/>
            <person name="Midgley D.J."/>
        </authorList>
    </citation>
    <scope>NUCLEOTIDE SEQUENCE [LARGE SCALE GENOMIC DNA]</scope>
    <source>
        <strain evidence="2">Maddingley MBC34</strain>
    </source>
</reference>
<dbReference type="EMBL" id="ALAO01000014">
    <property type="protein sequence ID" value="EKO41228.1"/>
    <property type="molecule type" value="Genomic_DNA"/>
</dbReference>
<organism evidence="1 2">
    <name type="scientific">Solidesulfovibrio magneticus str. Maddingley MBC34</name>
    <dbReference type="NCBI Taxonomy" id="1206767"/>
    <lineage>
        <taxon>Bacteria</taxon>
        <taxon>Pseudomonadati</taxon>
        <taxon>Thermodesulfobacteriota</taxon>
        <taxon>Desulfovibrionia</taxon>
        <taxon>Desulfovibrionales</taxon>
        <taxon>Desulfovibrionaceae</taxon>
        <taxon>Solidesulfovibrio</taxon>
    </lineage>
</organism>
<sequence length="118" mass="13963">MQDFIRDYSLPRTNDTALEFRGELIVSQDFIMEEDMYLDSKGQVQILKHKDIMTFSLYRTEDDRFVYHAIDRTIPPVKPEYASGKFETLKQHRKALKQMELLRQKGPFKPGPMRFATS</sequence>
<evidence type="ECO:0000313" key="1">
    <source>
        <dbReference type="EMBL" id="EKO41228.1"/>
    </source>
</evidence>
<evidence type="ECO:0000313" key="2">
    <source>
        <dbReference type="Proteomes" id="UP000006272"/>
    </source>
</evidence>